<evidence type="ECO:0000313" key="1">
    <source>
        <dbReference type="EMBL" id="SIT23642.1"/>
    </source>
</evidence>
<proteinExistence type="predicted"/>
<accession>A0A1N7QL93</accession>
<organism evidence="1 2">
    <name type="scientific">Chryseobacterium gambrini</name>
    <dbReference type="NCBI Taxonomy" id="373672"/>
    <lineage>
        <taxon>Bacteria</taxon>
        <taxon>Pseudomonadati</taxon>
        <taxon>Bacteroidota</taxon>
        <taxon>Flavobacteriia</taxon>
        <taxon>Flavobacteriales</taxon>
        <taxon>Weeksellaceae</taxon>
        <taxon>Chryseobacterium group</taxon>
        <taxon>Chryseobacterium</taxon>
    </lineage>
</organism>
<dbReference type="Proteomes" id="UP000185781">
    <property type="component" value="Unassembled WGS sequence"/>
</dbReference>
<gene>
    <name evidence="1" type="ORF">SAMN05421785_11392</name>
</gene>
<dbReference type="EMBL" id="FTOV01000013">
    <property type="protein sequence ID" value="SIT23642.1"/>
    <property type="molecule type" value="Genomic_DNA"/>
</dbReference>
<evidence type="ECO:0000313" key="2">
    <source>
        <dbReference type="Proteomes" id="UP000185781"/>
    </source>
</evidence>
<dbReference type="STRING" id="373672.SAMN05421785_11392"/>
<dbReference type="AlphaFoldDB" id="A0A1N7QL93"/>
<reference evidence="1 2" key="1">
    <citation type="submission" date="2017-01" db="EMBL/GenBank/DDBJ databases">
        <authorList>
            <person name="Mah S.A."/>
            <person name="Swanson W.J."/>
            <person name="Moy G.W."/>
            <person name="Vacquier V.D."/>
        </authorList>
    </citation>
    <scope>NUCLEOTIDE SEQUENCE [LARGE SCALE GENOMIC DNA]</scope>
    <source>
        <strain evidence="1 2">DSM 18014</strain>
    </source>
</reference>
<sequence>MQTEGSTESKVAKYDQNVMISYSKFVLTFAFVFIDSI</sequence>
<protein>
    <submittedName>
        <fullName evidence="1">Uncharacterized protein</fullName>
    </submittedName>
</protein>
<name>A0A1N7QL93_9FLAO</name>